<feature type="chain" id="PRO_5012997608" evidence="1">
    <location>
        <begin position="29"/>
        <end position="154"/>
    </location>
</feature>
<dbReference type="AlphaFoldDB" id="A0A1M7I308"/>
<evidence type="ECO:0000313" key="3">
    <source>
        <dbReference type="Proteomes" id="UP000322545"/>
    </source>
</evidence>
<organism evidence="2 3">
    <name type="scientific">Roseovarius litoreus</name>
    <dbReference type="NCBI Taxonomy" id="1155722"/>
    <lineage>
        <taxon>Bacteria</taxon>
        <taxon>Pseudomonadati</taxon>
        <taxon>Pseudomonadota</taxon>
        <taxon>Alphaproteobacteria</taxon>
        <taxon>Rhodobacterales</taxon>
        <taxon>Roseobacteraceae</taxon>
        <taxon>Roseovarius</taxon>
    </lineage>
</organism>
<dbReference type="InterPro" id="IPR006311">
    <property type="entry name" value="TAT_signal"/>
</dbReference>
<dbReference type="RefSeq" id="WP_149780052.1">
    <property type="nucleotide sequence ID" value="NZ_FRCB01000006.1"/>
</dbReference>
<keyword evidence="3" id="KW-1185">Reference proteome</keyword>
<dbReference type="EMBL" id="FRCB01000006">
    <property type="protein sequence ID" value="SHM35161.1"/>
    <property type="molecule type" value="Genomic_DNA"/>
</dbReference>
<dbReference type="Proteomes" id="UP000322545">
    <property type="component" value="Unassembled WGS sequence"/>
</dbReference>
<evidence type="ECO:0000256" key="1">
    <source>
        <dbReference type="SAM" id="SignalP"/>
    </source>
</evidence>
<dbReference type="PROSITE" id="PS51318">
    <property type="entry name" value="TAT"/>
    <property type="match status" value="1"/>
</dbReference>
<sequence length="154" mass="16929">MLTRRLLLAGLAAGVPAALLLKGQPAHAAEPEVFLRDGLAANGHDPVAYFTEGKAVEGRAEHALVWKDVEWRFSSEANRATFEADPEAYAPQYGGYCAYAVSQGYTASTDPRAWSIHEGRLYLNYNRAVRALWARDIPGRIRSADENWPSVLQG</sequence>
<dbReference type="NCBIfam" id="NF041384">
    <property type="entry name" value="YHS_seleno_dom"/>
    <property type="match status" value="1"/>
</dbReference>
<name>A0A1M7I308_9RHOB</name>
<accession>A0A1M7I308</accession>
<evidence type="ECO:0000313" key="2">
    <source>
        <dbReference type="EMBL" id="SHM35161.1"/>
    </source>
</evidence>
<proteinExistence type="predicted"/>
<feature type="signal peptide" evidence="1">
    <location>
        <begin position="1"/>
        <end position="28"/>
    </location>
</feature>
<keyword evidence="1" id="KW-0732">Signal</keyword>
<reference evidence="2 3" key="1">
    <citation type="submission" date="2016-11" db="EMBL/GenBank/DDBJ databases">
        <authorList>
            <person name="Varghese N."/>
            <person name="Submissions S."/>
        </authorList>
    </citation>
    <scope>NUCLEOTIDE SEQUENCE [LARGE SCALE GENOMIC DNA]</scope>
    <source>
        <strain evidence="2 3">DSM 28249</strain>
    </source>
</reference>
<protein>
    <submittedName>
        <fullName evidence="2">YHS domain-containing protein</fullName>
    </submittedName>
</protein>
<gene>
    <name evidence="2" type="ORF">SAMN05443432_106252</name>
</gene>